<name>A0ABU4WRM5_9HYPH</name>
<gene>
    <name evidence="2" type="ORF">RFM51_03720</name>
</gene>
<feature type="region of interest" description="Disordered" evidence="1">
    <location>
        <begin position="60"/>
        <end position="79"/>
    </location>
</feature>
<sequence length="131" mass="15020">MKHSQKGFASLIWLVLIVDADAHDWYTGKTDPVMHWKCCGHRDCHPLDADEVRPAEGGGFFVRQPEPYSRNDPPAGERFIPKDRVQASEDNGYHICETLLPTRRVGRLTMRWMCFFAPMSTSSIELDRISN</sequence>
<dbReference type="RefSeq" id="WP_320212567.1">
    <property type="nucleotide sequence ID" value="NZ_JAVIIS010000004.1"/>
</dbReference>
<evidence type="ECO:0000256" key="1">
    <source>
        <dbReference type="SAM" id="MobiDB-lite"/>
    </source>
</evidence>
<accession>A0ABU4WRM5</accession>
<evidence type="ECO:0000313" key="3">
    <source>
        <dbReference type="Proteomes" id="UP001272097"/>
    </source>
</evidence>
<proteinExistence type="predicted"/>
<organism evidence="2 3">
    <name type="scientific">Mesorhizobium australafricanum</name>
    <dbReference type="NCBI Taxonomy" id="3072311"/>
    <lineage>
        <taxon>Bacteria</taxon>
        <taxon>Pseudomonadati</taxon>
        <taxon>Pseudomonadota</taxon>
        <taxon>Alphaproteobacteria</taxon>
        <taxon>Hyphomicrobiales</taxon>
        <taxon>Phyllobacteriaceae</taxon>
        <taxon>Mesorhizobium</taxon>
    </lineage>
</organism>
<dbReference type="Proteomes" id="UP001272097">
    <property type="component" value="Unassembled WGS sequence"/>
</dbReference>
<dbReference type="EMBL" id="JAVIIS010000004">
    <property type="protein sequence ID" value="MDX8438688.1"/>
    <property type="molecule type" value="Genomic_DNA"/>
</dbReference>
<protein>
    <submittedName>
        <fullName evidence="2">Uncharacterized protein</fullName>
    </submittedName>
</protein>
<comment type="caution">
    <text evidence="2">The sequence shown here is derived from an EMBL/GenBank/DDBJ whole genome shotgun (WGS) entry which is preliminary data.</text>
</comment>
<keyword evidence="3" id="KW-1185">Reference proteome</keyword>
<evidence type="ECO:0000313" key="2">
    <source>
        <dbReference type="EMBL" id="MDX8438688.1"/>
    </source>
</evidence>
<reference evidence="2 3" key="1">
    <citation type="submission" date="2023-08" db="EMBL/GenBank/DDBJ databases">
        <title>Implementing the SeqCode for naming new Mesorhizobium species isolated from Vachellia karroo root nodules.</title>
        <authorList>
            <person name="Van Lill M."/>
        </authorList>
    </citation>
    <scope>NUCLEOTIDE SEQUENCE [LARGE SCALE GENOMIC DNA]</scope>
    <source>
        <strain evidence="2 3">VK3E</strain>
    </source>
</reference>